<dbReference type="GO" id="GO:0055070">
    <property type="term" value="P:copper ion homeostasis"/>
    <property type="evidence" value="ECO:0007669"/>
    <property type="project" value="TreeGrafter"/>
</dbReference>
<dbReference type="Gene3D" id="3.40.1110.10">
    <property type="entry name" value="Calcium-transporting ATPase, cytoplasmic domain N"/>
    <property type="match status" value="1"/>
</dbReference>
<dbReference type="NCBIfam" id="TIGR01494">
    <property type="entry name" value="ATPase_P-type"/>
    <property type="match status" value="1"/>
</dbReference>
<feature type="domain" description="HMA" evidence="11">
    <location>
        <begin position="2"/>
        <end position="67"/>
    </location>
</feature>
<dbReference type="RefSeq" id="WP_166507779.1">
    <property type="nucleotide sequence ID" value="NZ_CP043026.1"/>
</dbReference>
<keyword evidence="3 10" id="KW-0812">Transmembrane</keyword>
<dbReference type="PROSITE" id="PS00154">
    <property type="entry name" value="ATPASE_E1_E2"/>
    <property type="match status" value="1"/>
</dbReference>
<dbReference type="Gene3D" id="3.30.70.100">
    <property type="match status" value="1"/>
</dbReference>
<evidence type="ECO:0000256" key="10">
    <source>
        <dbReference type="RuleBase" id="RU362081"/>
    </source>
</evidence>
<feature type="transmembrane region" description="Helical" evidence="10">
    <location>
        <begin position="185"/>
        <end position="204"/>
    </location>
</feature>
<dbReference type="GO" id="GO:0016887">
    <property type="term" value="F:ATP hydrolysis activity"/>
    <property type="evidence" value="ECO:0007669"/>
    <property type="project" value="InterPro"/>
</dbReference>
<dbReference type="InterPro" id="IPR017969">
    <property type="entry name" value="Heavy-metal-associated_CS"/>
</dbReference>
<evidence type="ECO:0000256" key="1">
    <source>
        <dbReference type="ARBA" id="ARBA00004651"/>
    </source>
</evidence>
<evidence type="ECO:0000256" key="5">
    <source>
        <dbReference type="ARBA" id="ARBA00022741"/>
    </source>
</evidence>
<evidence type="ECO:0000256" key="8">
    <source>
        <dbReference type="ARBA" id="ARBA00022989"/>
    </source>
</evidence>
<dbReference type="InterPro" id="IPR023299">
    <property type="entry name" value="ATPase_P-typ_cyto_dom_N"/>
</dbReference>
<feature type="transmembrane region" description="Helical" evidence="10">
    <location>
        <begin position="677"/>
        <end position="696"/>
    </location>
</feature>
<dbReference type="PROSITE" id="PS01047">
    <property type="entry name" value="HMA_1"/>
    <property type="match status" value="1"/>
</dbReference>
<dbReference type="InterPro" id="IPR023298">
    <property type="entry name" value="ATPase_P-typ_TM_dom_sf"/>
</dbReference>
<dbReference type="InterPro" id="IPR001757">
    <property type="entry name" value="P_typ_ATPase"/>
</dbReference>
<dbReference type="PANTHER" id="PTHR43520:SF8">
    <property type="entry name" value="P-TYPE CU(+) TRANSPORTER"/>
    <property type="match status" value="1"/>
</dbReference>
<dbReference type="NCBIfam" id="TIGR01511">
    <property type="entry name" value="ATPase-IB1_Cu"/>
    <property type="match status" value="1"/>
</dbReference>
<dbReference type="FunFam" id="2.70.150.10:FF:000002">
    <property type="entry name" value="Copper-transporting ATPase 1, putative"/>
    <property type="match status" value="1"/>
</dbReference>
<protein>
    <submittedName>
        <fullName evidence="12">P-type Cu+ transporter</fullName>
    </submittedName>
</protein>
<evidence type="ECO:0000256" key="2">
    <source>
        <dbReference type="ARBA" id="ARBA00006024"/>
    </source>
</evidence>
<evidence type="ECO:0000256" key="3">
    <source>
        <dbReference type="ARBA" id="ARBA00022692"/>
    </source>
</evidence>
<feature type="transmembrane region" description="Helical" evidence="10">
    <location>
        <begin position="341"/>
        <end position="361"/>
    </location>
</feature>
<dbReference type="NCBIfam" id="TIGR01512">
    <property type="entry name" value="ATPase-IB2_Cd"/>
    <property type="match status" value="1"/>
</dbReference>
<dbReference type="InterPro" id="IPR018303">
    <property type="entry name" value="ATPase_P-typ_P_site"/>
</dbReference>
<dbReference type="InterPro" id="IPR006121">
    <property type="entry name" value="HMA_dom"/>
</dbReference>
<dbReference type="AlphaFoldDB" id="A0A5B9Y3L6"/>
<evidence type="ECO:0000313" key="12">
    <source>
        <dbReference type="EMBL" id="QEH61385.1"/>
    </source>
</evidence>
<sequence>MLQETFKITGMTCANCKNVITKKVNNLANVSKAKVNLSLNTLKVEGNDNLSEQEIIKAVHEAGYKAEVLEDNDFKTKDLELTIMSIKFLLSLVLTLPMWIAMVLMLSKNHSDFSMFLHNPIFQASLTGVVEFVIGWKFFVEVFYGIKNKKTNMSFLVVVGTLSAIGLSIYNATQNNWQTNMSSHPLYFETAATIITLVLLGKVLETLAKNKTTNSLKSLTKLLPSKAVKLVDGKEIEVELKELKVGDIVVVKPGTSIPLDGIVIEGISYVNESMLTGESKPVKKTVGSEVVGASINNDGNLKIEITQIGKNTTISKIVELVKDAQTSEIEIQKTVDKISAWFIPIIFTLTIITFIAWSIYYKNFNEIAFVNSIAVLVIACPCALGLATPTAIMVGTGRAAQNGILFKGGNMIEKLAKVNTIIFDKTGTLTKGLMEVKEFEMLDKEFDRKLAIDILKSVEINSNHPIAKAISNWKVDNFKQLQVNSFENVTSYGIQANVENYFVRIGKPLWFNMDQRSIQQVEILQQKGQTVFVLEIDNKIIAFVSVSDSLKENAKKLIKQINDLNIETVLLTGDSNLAAESIGKELGIKTIYSETLVSQKAKVVEEFQNQGKIVAMVGDGINDSVALTKADIGISTNDSSGIAIDSSDVVLMKEDLLDVVKTIKAAKKTLGKIKTNLFWAFVYNSVAIPLAMFGILMPEIAALAMALSSVSVVINSLFLKIK</sequence>
<keyword evidence="7" id="KW-1278">Translocase</keyword>
<proteinExistence type="inferred from homology"/>
<dbReference type="InterPro" id="IPR027256">
    <property type="entry name" value="P-typ_ATPase_IB"/>
</dbReference>
<dbReference type="GO" id="GO:0005507">
    <property type="term" value="F:copper ion binding"/>
    <property type="evidence" value="ECO:0007669"/>
    <property type="project" value="TreeGrafter"/>
</dbReference>
<keyword evidence="5 10" id="KW-0547">Nucleotide-binding</keyword>
<name>A0A5B9Y3L6_9MOLU</name>
<dbReference type="InterPro" id="IPR036412">
    <property type="entry name" value="HAD-like_sf"/>
</dbReference>
<dbReference type="Gene3D" id="2.70.150.10">
    <property type="entry name" value="Calcium-transporting ATPase, cytoplasmic transduction domain A"/>
    <property type="match status" value="1"/>
</dbReference>
<dbReference type="SUPFAM" id="SSF56784">
    <property type="entry name" value="HAD-like"/>
    <property type="match status" value="1"/>
</dbReference>
<evidence type="ECO:0000256" key="6">
    <source>
        <dbReference type="ARBA" id="ARBA00022840"/>
    </source>
</evidence>
<dbReference type="Proteomes" id="UP000323144">
    <property type="component" value="Chromosome"/>
</dbReference>
<dbReference type="InterPro" id="IPR036163">
    <property type="entry name" value="HMA_dom_sf"/>
</dbReference>
<dbReference type="Pfam" id="PF00702">
    <property type="entry name" value="Hydrolase"/>
    <property type="match status" value="1"/>
</dbReference>
<gene>
    <name evidence="12" type="primary">copA</name>
    <name evidence="12" type="ORF">SCHIN_v1c01870</name>
</gene>
<comment type="similarity">
    <text evidence="2 10">Belongs to the cation transport ATPase (P-type) (TC 3.A.3) family. Type IB subfamily.</text>
</comment>
<keyword evidence="6 10" id="KW-0067">ATP-binding</keyword>
<evidence type="ECO:0000256" key="7">
    <source>
        <dbReference type="ARBA" id="ARBA00022967"/>
    </source>
</evidence>
<dbReference type="PRINTS" id="PR00943">
    <property type="entry name" value="CUATPASE"/>
</dbReference>
<dbReference type="InterPro" id="IPR044492">
    <property type="entry name" value="P_typ_ATPase_HD_dom"/>
</dbReference>
<keyword evidence="9 10" id="KW-0472">Membrane</keyword>
<dbReference type="PRINTS" id="PR00119">
    <property type="entry name" value="CATATPASE"/>
</dbReference>
<evidence type="ECO:0000256" key="4">
    <source>
        <dbReference type="ARBA" id="ARBA00022723"/>
    </source>
</evidence>
<dbReference type="PANTHER" id="PTHR43520">
    <property type="entry name" value="ATP7, ISOFORM B"/>
    <property type="match status" value="1"/>
</dbReference>
<dbReference type="PROSITE" id="PS50846">
    <property type="entry name" value="HMA_2"/>
    <property type="match status" value="1"/>
</dbReference>
<dbReference type="SFLD" id="SFLDS00003">
    <property type="entry name" value="Haloacid_Dehalogenase"/>
    <property type="match status" value="1"/>
</dbReference>
<feature type="transmembrane region" description="Helical" evidence="10">
    <location>
        <begin position="126"/>
        <end position="146"/>
    </location>
</feature>
<dbReference type="CDD" id="cd00371">
    <property type="entry name" value="HMA"/>
    <property type="match status" value="1"/>
</dbReference>
<dbReference type="Pfam" id="PF00403">
    <property type="entry name" value="HMA"/>
    <property type="match status" value="1"/>
</dbReference>
<dbReference type="EMBL" id="CP043026">
    <property type="protein sequence ID" value="QEH61385.1"/>
    <property type="molecule type" value="Genomic_DNA"/>
</dbReference>
<dbReference type="Gene3D" id="3.40.50.1000">
    <property type="entry name" value="HAD superfamily/HAD-like"/>
    <property type="match status" value="1"/>
</dbReference>
<dbReference type="SUPFAM" id="SSF55008">
    <property type="entry name" value="HMA, heavy metal-associated domain"/>
    <property type="match status" value="1"/>
</dbReference>
<dbReference type="InterPro" id="IPR008250">
    <property type="entry name" value="ATPase_P-typ_transduc_dom_A_sf"/>
</dbReference>
<dbReference type="GO" id="GO:0005524">
    <property type="term" value="F:ATP binding"/>
    <property type="evidence" value="ECO:0007669"/>
    <property type="project" value="UniProtKB-UniRule"/>
</dbReference>
<feature type="transmembrane region" description="Helical" evidence="10">
    <location>
        <begin position="367"/>
        <end position="388"/>
    </location>
</feature>
<dbReference type="SUPFAM" id="SSF81665">
    <property type="entry name" value="Calcium ATPase, transmembrane domain M"/>
    <property type="match status" value="1"/>
</dbReference>
<dbReference type="SFLD" id="SFLDG00002">
    <property type="entry name" value="C1.7:_P-type_atpase_like"/>
    <property type="match status" value="1"/>
</dbReference>
<dbReference type="GO" id="GO:0005886">
    <property type="term" value="C:plasma membrane"/>
    <property type="evidence" value="ECO:0007669"/>
    <property type="project" value="UniProtKB-SubCell"/>
</dbReference>
<keyword evidence="4 10" id="KW-0479">Metal-binding</keyword>
<evidence type="ECO:0000256" key="9">
    <source>
        <dbReference type="ARBA" id="ARBA00023136"/>
    </source>
</evidence>
<evidence type="ECO:0000313" key="13">
    <source>
        <dbReference type="Proteomes" id="UP000323144"/>
    </source>
</evidence>
<keyword evidence="10" id="KW-1003">Cell membrane</keyword>
<feature type="transmembrane region" description="Helical" evidence="10">
    <location>
        <begin position="88"/>
        <end position="106"/>
    </location>
</feature>
<dbReference type="SFLD" id="SFLDF00027">
    <property type="entry name" value="p-type_atpase"/>
    <property type="match status" value="1"/>
</dbReference>
<dbReference type="NCBIfam" id="TIGR01525">
    <property type="entry name" value="ATPase-IB_hvy"/>
    <property type="match status" value="1"/>
</dbReference>
<feature type="transmembrane region" description="Helical" evidence="10">
    <location>
        <begin position="153"/>
        <end position="173"/>
    </location>
</feature>
<organism evidence="12 13">
    <name type="scientific">Spiroplasma chinense</name>
    <dbReference type="NCBI Taxonomy" id="216932"/>
    <lineage>
        <taxon>Bacteria</taxon>
        <taxon>Bacillati</taxon>
        <taxon>Mycoplasmatota</taxon>
        <taxon>Mollicutes</taxon>
        <taxon>Entomoplasmatales</taxon>
        <taxon>Spiroplasmataceae</taxon>
        <taxon>Spiroplasma</taxon>
    </lineage>
</organism>
<dbReference type="GO" id="GO:0043682">
    <property type="term" value="F:P-type divalent copper transporter activity"/>
    <property type="evidence" value="ECO:0007669"/>
    <property type="project" value="TreeGrafter"/>
</dbReference>
<evidence type="ECO:0000259" key="11">
    <source>
        <dbReference type="PROSITE" id="PS50846"/>
    </source>
</evidence>
<dbReference type="KEGG" id="schi:SCHIN_v1c01870"/>
<dbReference type="Pfam" id="PF00122">
    <property type="entry name" value="E1-E2_ATPase"/>
    <property type="match status" value="1"/>
</dbReference>
<dbReference type="SUPFAM" id="SSF81653">
    <property type="entry name" value="Calcium ATPase, transduction domain A"/>
    <property type="match status" value="1"/>
</dbReference>
<dbReference type="InterPro" id="IPR059000">
    <property type="entry name" value="ATPase_P-type_domA"/>
</dbReference>
<dbReference type="InterPro" id="IPR023214">
    <property type="entry name" value="HAD_sf"/>
</dbReference>
<keyword evidence="13" id="KW-1185">Reference proteome</keyword>
<dbReference type="CDD" id="cd02094">
    <property type="entry name" value="P-type_ATPase_Cu-like"/>
    <property type="match status" value="1"/>
</dbReference>
<keyword evidence="8 10" id="KW-1133">Transmembrane helix</keyword>
<feature type="transmembrane region" description="Helical" evidence="10">
    <location>
        <begin position="702"/>
        <end position="719"/>
    </location>
</feature>
<accession>A0A5B9Y3L6</accession>
<comment type="subcellular location">
    <subcellularLocation>
        <location evidence="1">Cell membrane</location>
        <topology evidence="1">Multi-pass membrane protein</topology>
    </subcellularLocation>
</comment>
<reference evidence="12 13" key="1">
    <citation type="submission" date="2019-08" db="EMBL/GenBank/DDBJ databases">
        <title>Complete genome sequence of Spiroplasma chinense CCH (DSM 19755).</title>
        <authorList>
            <person name="Shen H.-Y."/>
            <person name="Lin Y.-C."/>
            <person name="Chou L."/>
            <person name="Kuo C.-H."/>
        </authorList>
    </citation>
    <scope>NUCLEOTIDE SEQUENCE [LARGE SCALE GENOMIC DNA]</scope>
    <source>
        <strain evidence="12 13">CCH</strain>
    </source>
</reference>